<dbReference type="Proteomes" id="UP000683360">
    <property type="component" value="Unassembled WGS sequence"/>
</dbReference>
<evidence type="ECO:0000256" key="1">
    <source>
        <dbReference type="ARBA" id="ARBA00022723"/>
    </source>
</evidence>
<feature type="domain" description="RING-type" evidence="6">
    <location>
        <begin position="4"/>
        <end position="44"/>
    </location>
</feature>
<dbReference type="PROSITE" id="PS50089">
    <property type="entry name" value="ZF_RING_2"/>
    <property type="match status" value="1"/>
</dbReference>
<reference evidence="7" key="1">
    <citation type="submission" date="2021-03" db="EMBL/GenBank/DDBJ databases">
        <authorList>
            <person name="Bekaert M."/>
        </authorList>
    </citation>
    <scope>NUCLEOTIDE SEQUENCE</scope>
</reference>
<evidence type="ECO:0000313" key="7">
    <source>
        <dbReference type="EMBL" id="CAG2202665.1"/>
    </source>
</evidence>
<dbReference type="SMART" id="SM00184">
    <property type="entry name" value="RING"/>
    <property type="match status" value="1"/>
</dbReference>
<organism evidence="7 8">
    <name type="scientific">Mytilus edulis</name>
    <name type="common">Blue mussel</name>
    <dbReference type="NCBI Taxonomy" id="6550"/>
    <lineage>
        <taxon>Eukaryota</taxon>
        <taxon>Metazoa</taxon>
        <taxon>Spiralia</taxon>
        <taxon>Lophotrochozoa</taxon>
        <taxon>Mollusca</taxon>
        <taxon>Bivalvia</taxon>
        <taxon>Autobranchia</taxon>
        <taxon>Pteriomorphia</taxon>
        <taxon>Mytilida</taxon>
        <taxon>Mytiloidea</taxon>
        <taxon>Mytilidae</taxon>
        <taxon>Mytilinae</taxon>
        <taxon>Mytilus</taxon>
    </lineage>
</organism>
<dbReference type="GO" id="GO:0008270">
    <property type="term" value="F:zinc ion binding"/>
    <property type="evidence" value="ECO:0007669"/>
    <property type="project" value="UniProtKB-KW"/>
</dbReference>
<evidence type="ECO:0000256" key="5">
    <source>
        <dbReference type="SAM" id="Phobius"/>
    </source>
</evidence>
<dbReference type="Pfam" id="PF00097">
    <property type="entry name" value="zf-C3HC4"/>
    <property type="match status" value="1"/>
</dbReference>
<dbReference type="InterPro" id="IPR018957">
    <property type="entry name" value="Znf_C3HC4_RING-type"/>
</dbReference>
<dbReference type="InterPro" id="IPR013083">
    <property type="entry name" value="Znf_RING/FYVE/PHD"/>
</dbReference>
<evidence type="ECO:0000256" key="2">
    <source>
        <dbReference type="ARBA" id="ARBA00022771"/>
    </source>
</evidence>
<dbReference type="SUPFAM" id="SSF57850">
    <property type="entry name" value="RING/U-box"/>
    <property type="match status" value="1"/>
</dbReference>
<name>A0A8S3R780_MYTED</name>
<dbReference type="PANTHER" id="PTHR15315:SF26">
    <property type="entry name" value="E3 UBIQUITIN-PROTEIN LIGASE NRDP1"/>
    <property type="match status" value="1"/>
</dbReference>
<evidence type="ECO:0000256" key="4">
    <source>
        <dbReference type="PROSITE-ProRule" id="PRU00175"/>
    </source>
</evidence>
<dbReference type="OrthoDB" id="6152749at2759"/>
<evidence type="ECO:0000256" key="3">
    <source>
        <dbReference type="ARBA" id="ARBA00022833"/>
    </source>
</evidence>
<dbReference type="EMBL" id="CAJPWZ010000894">
    <property type="protein sequence ID" value="CAG2202665.1"/>
    <property type="molecule type" value="Genomic_DNA"/>
</dbReference>
<dbReference type="Gene3D" id="3.30.40.10">
    <property type="entry name" value="Zinc/RING finger domain, C3HC4 (zinc finger)"/>
    <property type="match status" value="1"/>
</dbReference>
<evidence type="ECO:0000313" key="8">
    <source>
        <dbReference type="Proteomes" id="UP000683360"/>
    </source>
</evidence>
<keyword evidence="5" id="KW-1133">Transmembrane helix</keyword>
<keyword evidence="8" id="KW-1185">Reference proteome</keyword>
<keyword evidence="3" id="KW-0862">Zinc</keyword>
<proteinExistence type="predicted"/>
<accession>A0A8S3R780</accession>
<gene>
    <name evidence="7" type="ORF">MEDL_17228</name>
</gene>
<dbReference type="AlphaFoldDB" id="A0A8S3R780"/>
<keyword evidence="5" id="KW-0812">Transmembrane</keyword>
<comment type="caution">
    <text evidence="7">The sequence shown here is derived from an EMBL/GenBank/DDBJ whole genome shotgun (WGS) entry which is preliminary data.</text>
</comment>
<dbReference type="PANTHER" id="PTHR15315">
    <property type="entry name" value="RING FINGER PROTEIN 41, 151"/>
    <property type="match status" value="1"/>
</dbReference>
<sequence length="338" mass="38741">MTTCSICLDHLEQPVCCIPCGHLFCNQCFSDWRNRHNNQCPECREPFTTVQSIYLDTESIKVPDSVIFIDERTRLNDSVNELTRTIENLRQNPSNEDQKVLKFVEKKDNFERAEATCKSLPIQKSKIVLNLKLKRANIRKRSTPTAKGNSVARFATIIFLIFTSVCFLYLGVCIFTEWFSEKPEFLDDVVVRHLEFLSGSSTYITSTFLSAATYVDYFYSTYTQAEVHTLPPTSNAAQFHILRAFYQMKVWIGEDVNLNVKDWGWLIDGNMYLPVRSSLPPAPEELLKTIYCRCKCNCDTKRCNCRKHGLECSVACTECRGTTCCNGCTPIYDSESDD</sequence>
<protein>
    <recommendedName>
        <fullName evidence="6">RING-type domain-containing protein</fullName>
    </recommendedName>
</protein>
<dbReference type="InterPro" id="IPR001841">
    <property type="entry name" value="Znf_RING"/>
</dbReference>
<evidence type="ECO:0000259" key="6">
    <source>
        <dbReference type="PROSITE" id="PS50089"/>
    </source>
</evidence>
<feature type="transmembrane region" description="Helical" evidence="5">
    <location>
        <begin position="151"/>
        <end position="172"/>
    </location>
</feature>
<keyword evidence="5" id="KW-0472">Membrane</keyword>
<keyword evidence="1" id="KW-0479">Metal-binding</keyword>
<keyword evidence="2 4" id="KW-0863">Zinc-finger</keyword>